<comment type="subcellular location">
    <subcellularLocation>
        <location evidence="1">Cytoplasm</location>
    </subcellularLocation>
</comment>
<evidence type="ECO:0000256" key="7">
    <source>
        <dbReference type="ARBA" id="ARBA00022737"/>
    </source>
</evidence>
<dbReference type="PROSITE" id="PS52004">
    <property type="entry name" value="KS3_2"/>
    <property type="match status" value="3"/>
</dbReference>
<evidence type="ECO:0000256" key="1">
    <source>
        <dbReference type="ARBA" id="ARBA00004496"/>
    </source>
</evidence>
<evidence type="ECO:0000256" key="3">
    <source>
        <dbReference type="ARBA" id="ARBA00022450"/>
    </source>
</evidence>
<feature type="active site" description="Proton acceptor; for dehydratase activity" evidence="12">
    <location>
        <position position="4065"/>
    </location>
</feature>
<dbReference type="Pfam" id="PF08240">
    <property type="entry name" value="ADH_N"/>
    <property type="match status" value="1"/>
</dbReference>
<dbReference type="InterPro" id="IPR020841">
    <property type="entry name" value="PKS_Beta-ketoAc_synthase_dom"/>
</dbReference>
<feature type="compositionally biased region" description="Low complexity" evidence="13">
    <location>
        <begin position="2903"/>
        <end position="2916"/>
    </location>
</feature>
<feature type="domain" description="Carrier" evidence="14">
    <location>
        <begin position="2439"/>
        <end position="2516"/>
    </location>
</feature>
<evidence type="ECO:0000256" key="4">
    <source>
        <dbReference type="ARBA" id="ARBA00022490"/>
    </source>
</evidence>
<dbReference type="InterPro" id="IPR011032">
    <property type="entry name" value="GroES-like_sf"/>
</dbReference>
<dbReference type="FunFam" id="3.40.47.10:FF:000019">
    <property type="entry name" value="Polyketide synthase type I"/>
    <property type="match status" value="3"/>
</dbReference>
<dbReference type="InterPro" id="IPR036736">
    <property type="entry name" value="ACP-like_sf"/>
</dbReference>
<dbReference type="InterPro" id="IPR029063">
    <property type="entry name" value="SAM-dependent_MTases_sf"/>
</dbReference>
<dbReference type="SUPFAM" id="SSF51735">
    <property type="entry name" value="NAD(P)-binding Rossmann-fold domains"/>
    <property type="match status" value="6"/>
</dbReference>
<accession>F5B9D1</accession>
<dbReference type="GO" id="GO:0005737">
    <property type="term" value="C:cytoplasm"/>
    <property type="evidence" value="ECO:0007669"/>
    <property type="project" value="UniProtKB-SubCell"/>
</dbReference>
<dbReference type="PANTHER" id="PTHR43775:SF37">
    <property type="entry name" value="SI:DKEY-61P9.11"/>
    <property type="match status" value="1"/>
</dbReference>
<dbReference type="InterPro" id="IPR042104">
    <property type="entry name" value="PKS_dehydratase_sf"/>
</dbReference>
<dbReference type="Gene3D" id="1.10.1240.100">
    <property type="match status" value="3"/>
</dbReference>
<dbReference type="CDD" id="cd08251">
    <property type="entry name" value="polyketide_synthase"/>
    <property type="match status" value="1"/>
</dbReference>
<dbReference type="CDD" id="cd00833">
    <property type="entry name" value="PKS"/>
    <property type="match status" value="3"/>
</dbReference>
<feature type="region of interest" description="C-terminal hotdog fold" evidence="12">
    <location>
        <begin position="4173"/>
        <end position="4318"/>
    </location>
</feature>
<dbReference type="InterPro" id="IPR014031">
    <property type="entry name" value="Ketoacyl_synth_C"/>
</dbReference>
<evidence type="ECO:0000256" key="8">
    <source>
        <dbReference type="ARBA" id="ARBA00022857"/>
    </source>
</evidence>
<evidence type="ECO:0000256" key="6">
    <source>
        <dbReference type="ARBA" id="ARBA00022679"/>
    </source>
</evidence>
<dbReference type="InterPro" id="IPR013149">
    <property type="entry name" value="ADH-like_C"/>
</dbReference>
<dbReference type="InterPro" id="IPR020843">
    <property type="entry name" value="ER"/>
</dbReference>
<keyword evidence="4" id="KW-0963">Cytoplasm</keyword>
<feature type="domain" description="PKS/mFAS DH" evidence="16">
    <location>
        <begin position="4036"/>
        <end position="4318"/>
    </location>
</feature>
<dbReference type="PROSITE" id="PS52019">
    <property type="entry name" value="PKS_MFAS_DH"/>
    <property type="match status" value="2"/>
</dbReference>
<keyword evidence="7" id="KW-0677">Repeat</keyword>
<dbReference type="SMART" id="SM00822">
    <property type="entry name" value="PKS_KR"/>
    <property type="match status" value="3"/>
</dbReference>
<feature type="active site" description="Proton acceptor; for dehydratase activity" evidence="12">
    <location>
        <position position="1679"/>
    </location>
</feature>
<evidence type="ECO:0000256" key="2">
    <source>
        <dbReference type="ARBA" id="ARBA00004792"/>
    </source>
</evidence>
<dbReference type="PROSITE" id="PS00606">
    <property type="entry name" value="KS3_1"/>
    <property type="match status" value="2"/>
</dbReference>
<comment type="pathway">
    <text evidence="2">Antibiotic biosynthesis.</text>
</comment>
<keyword evidence="5" id="KW-0597">Phosphoprotein</keyword>
<dbReference type="InterPro" id="IPR009081">
    <property type="entry name" value="PP-bd_ACP"/>
</dbReference>
<dbReference type="PROSITE" id="PS00012">
    <property type="entry name" value="PHOSPHOPANTETHEINE"/>
    <property type="match status" value="4"/>
</dbReference>
<keyword evidence="3" id="KW-0596">Phosphopantetheine</keyword>
<dbReference type="SMART" id="SM00829">
    <property type="entry name" value="PKS_ER"/>
    <property type="match status" value="1"/>
</dbReference>
<dbReference type="PROSITE" id="PS50075">
    <property type="entry name" value="CARRIER"/>
    <property type="match status" value="6"/>
</dbReference>
<dbReference type="GO" id="GO:0016491">
    <property type="term" value="F:oxidoreductase activity"/>
    <property type="evidence" value="ECO:0007669"/>
    <property type="project" value="InterPro"/>
</dbReference>
<evidence type="ECO:0000313" key="17">
    <source>
        <dbReference type="EMBL" id="AEC04357.1"/>
    </source>
</evidence>
<dbReference type="SMART" id="SM00826">
    <property type="entry name" value="PKS_DH"/>
    <property type="match status" value="2"/>
</dbReference>
<feature type="domain" description="Carrier" evidence="14">
    <location>
        <begin position="5564"/>
        <end position="5638"/>
    </location>
</feature>
<feature type="domain" description="PKS/mFAS DH" evidence="16">
    <location>
        <begin position="1650"/>
        <end position="1941"/>
    </location>
</feature>
<dbReference type="InterPro" id="IPR013217">
    <property type="entry name" value="Methyltransf_12"/>
</dbReference>
<feature type="region of interest" description="Disordered" evidence="13">
    <location>
        <begin position="2899"/>
        <end position="2927"/>
    </location>
</feature>
<keyword evidence="8" id="KW-0521">NADP</keyword>
<dbReference type="GO" id="GO:0006633">
    <property type="term" value="P:fatty acid biosynthetic process"/>
    <property type="evidence" value="ECO:0007669"/>
    <property type="project" value="InterPro"/>
</dbReference>
<dbReference type="SUPFAM" id="SSF50129">
    <property type="entry name" value="GroES-like"/>
    <property type="match status" value="1"/>
</dbReference>
<comment type="function">
    <text evidence="11">Involved in production of the polyketide antibiotic thailandamide.</text>
</comment>
<dbReference type="InterPro" id="IPR050091">
    <property type="entry name" value="PKS_NRPS_Biosynth_Enz"/>
</dbReference>
<dbReference type="InterPro" id="IPR016039">
    <property type="entry name" value="Thiolase-like"/>
</dbReference>
<dbReference type="Gene3D" id="3.40.50.150">
    <property type="entry name" value="Vaccinia Virus protein VP39"/>
    <property type="match status" value="2"/>
</dbReference>
<dbReference type="SUPFAM" id="SSF53901">
    <property type="entry name" value="Thiolase-like"/>
    <property type="match status" value="3"/>
</dbReference>
<feature type="domain" description="Carrier" evidence="14">
    <location>
        <begin position="4751"/>
        <end position="4827"/>
    </location>
</feature>
<dbReference type="InterPro" id="IPR049551">
    <property type="entry name" value="PKS_DH_C"/>
</dbReference>
<organism evidence="17">
    <name type="scientific">Chitinophaga sancti</name>
    <dbReference type="NCBI Taxonomy" id="1004"/>
    <lineage>
        <taxon>Bacteria</taxon>
        <taxon>Pseudomonadati</taxon>
        <taxon>Bacteroidota</taxon>
        <taxon>Chitinophagia</taxon>
        <taxon>Chitinophagales</taxon>
        <taxon>Chitinophagaceae</taxon>
        <taxon>Chitinophaga</taxon>
    </lineage>
</organism>
<dbReference type="EMBL" id="HQ680975">
    <property type="protein sequence ID" value="AEC04357.1"/>
    <property type="molecule type" value="Genomic_DNA"/>
</dbReference>
<feature type="region of interest" description="C-terminal hotdog fold" evidence="12">
    <location>
        <begin position="1787"/>
        <end position="1941"/>
    </location>
</feature>
<evidence type="ECO:0000259" key="14">
    <source>
        <dbReference type="PROSITE" id="PS50075"/>
    </source>
</evidence>
<evidence type="ECO:0000259" key="16">
    <source>
        <dbReference type="PROSITE" id="PS52019"/>
    </source>
</evidence>
<evidence type="ECO:0000256" key="10">
    <source>
        <dbReference type="ARBA" id="ARBA00023315"/>
    </source>
</evidence>
<dbReference type="Pfam" id="PF00550">
    <property type="entry name" value="PP-binding"/>
    <property type="match status" value="6"/>
</dbReference>
<keyword evidence="9" id="KW-0511">Multifunctional enzyme</keyword>
<dbReference type="Gene3D" id="3.40.47.10">
    <property type="match status" value="3"/>
</dbReference>
<evidence type="ECO:0000256" key="12">
    <source>
        <dbReference type="PROSITE-ProRule" id="PRU01363"/>
    </source>
</evidence>
<dbReference type="CDD" id="cd08953">
    <property type="entry name" value="KR_2_SDR_x"/>
    <property type="match status" value="3"/>
</dbReference>
<dbReference type="Pfam" id="PF22621">
    <property type="entry name" value="CurL-like_PKS_C"/>
    <property type="match status" value="1"/>
</dbReference>
<dbReference type="PANTHER" id="PTHR43775">
    <property type="entry name" value="FATTY ACID SYNTHASE"/>
    <property type="match status" value="1"/>
</dbReference>
<feature type="domain" description="Carrier" evidence="14">
    <location>
        <begin position="5679"/>
        <end position="5756"/>
    </location>
</feature>
<dbReference type="InterPro" id="IPR014030">
    <property type="entry name" value="Ketoacyl_synth_N"/>
</dbReference>
<dbReference type="Pfam" id="PF22336">
    <property type="entry name" value="RhiE-like_linker"/>
    <property type="match status" value="1"/>
</dbReference>
<dbReference type="Gene3D" id="3.40.50.720">
    <property type="entry name" value="NAD(P)-binding Rossmann-like Domain"/>
    <property type="match status" value="4"/>
</dbReference>
<dbReference type="SMART" id="SM00825">
    <property type="entry name" value="PKS_KS"/>
    <property type="match status" value="3"/>
</dbReference>
<dbReference type="Pfam" id="PF16197">
    <property type="entry name" value="KAsynt_C_assoc"/>
    <property type="match status" value="1"/>
</dbReference>
<dbReference type="InterPro" id="IPR049900">
    <property type="entry name" value="PKS_mFAS_DH"/>
</dbReference>
<dbReference type="SUPFAM" id="SSF47336">
    <property type="entry name" value="ACP-like"/>
    <property type="match status" value="6"/>
</dbReference>
<dbReference type="CDD" id="cd02440">
    <property type="entry name" value="AdoMet_MTases"/>
    <property type="match status" value="2"/>
</dbReference>
<proteinExistence type="predicted"/>
<dbReference type="InterPro" id="IPR013154">
    <property type="entry name" value="ADH-like_N"/>
</dbReference>
<dbReference type="Pfam" id="PF00107">
    <property type="entry name" value="ADH_zinc_N"/>
    <property type="match status" value="1"/>
</dbReference>
<evidence type="ECO:0000256" key="13">
    <source>
        <dbReference type="SAM" id="MobiDB-lite"/>
    </source>
</evidence>
<feature type="active site" description="Proton donor; for dehydratase activity" evidence="12">
    <location>
        <position position="4235"/>
    </location>
</feature>
<reference evidence="17" key="1">
    <citation type="journal article" date="2011" name="Angew. Chem. Int. Ed. Engl.">
        <title>Molecular basis of elansolid biosynthesis: evidence for an unprecedented quinone methide initiated intramolecular diels-alder cycloaddition/macrolactonization.</title>
        <authorList>
            <person name="Dehn R."/>
            <person name="Katsuyama Y."/>
            <person name="Weber A."/>
            <person name="Gerth K."/>
            <person name="Jansen R."/>
            <person name="Steinmetz H."/>
            <person name="Hofle G."/>
            <person name="Muller R."/>
            <person name="Kirschning A."/>
        </authorList>
    </citation>
    <scope>NUCLEOTIDE SEQUENCE</scope>
</reference>
<keyword evidence="6" id="KW-0808">Transferase</keyword>
<dbReference type="InterPro" id="IPR049552">
    <property type="entry name" value="PKS_DH_N"/>
</dbReference>
<dbReference type="Pfam" id="PF02801">
    <property type="entry name" value="Ketoacyl-synt_C"/>
    <property type="match status" value="3"/>
</dbReference>
<feature type="domain" description="Ketosynthase family 3 (KS3)" evidence="15">
    <location>
        <begin position="4873"/>
        <end position="5306"/>
    </location>
</feature>
<evidence type="ECO:0000259" key="15">
    <source>
        <dbReference type="PROSITE" id="PS52004"/>
    </source>
</evidence>
<dbReference type="InterPro" id="IPR013968">
    <property type="entry name" value="PKS_KR"/>
</dbReference>
<keyword evidence="10" id="KW-0012">Acyltransferase</keyword>
<dbReference type="Pfam" id="PF08659">
    <property type="entry name" value="KR"/>
    <property type="match status" value="3"/>
</dbReference>
<dbReference type="InterPro" id="IPR054514">
    <property type="entry name" value="RhiE-like_linker"/>
</dbReference>
<dbReference type="InterPro" id="IPR020806">
    <property type="entry name" value="PKS_PP-bd"/>
</dbReference>
<dbReference type="SMART" id="SM00823">
    <property type="entry name" value="PKS_PP"/>
    <property type="match status" value="6"/>
</dbReference>
<dbReference type="InterPro" id="IPR032821">
    <property type="entry name" value="PKS_assoc"/>
</dbReference>
<evidence type="ECO:0000256" key="5">
    <source>
        <dbReference type="ARBA" id="ARBA00022553"/>
    </source>
</evidence>
<dbReference type="InterPro" id="IPR057326">
    <property type="entry name" value="KR_dom"/>
</dbReference>
<feature type="domain" description="Ketosynthase family 3 (KS3)" evidence="15">
    <location>
        <begin position="1052"/>
        <end position="1466"/>
    </location>
</feature>
<dbReference type="Gene3D" id="1.10.1200.10">
    <property type="entry name" value="ACP-like"/>
    <property type="match status" value="6"/>
</dbReference>
<protein>
    <submittedName>
        <fullName evidence="17">Polyketide synthase</fullName>
    </submittedName>
</protein>
<dbReference type="InterPro" id="IPR020807">
    <property type="entry name" value="PKS_DH"/>
</dbReference>
<dbReference type="InterPro" id="IPR018201">
    <property type="entry name" value="Ketoacyl_synth_AS"/>
</dbReference>
<dbReference type="Pfam" id="PF00109">
    <property type="entry name" value="ketoacyl-synt"/>
    <property type="match status" value="3"/>
</dbReference>
<dbReference type="Pfam" id="PF21089">
    <property type="entry name" value="PKS_DH_N"/>
    <property type="match status" value="2"/>
</dbReference>
<dbReference type="Gene3D" id="3.90.180.10">
    <property type="entry name" value="Medium-chain alcohol dehydrogenases, catalytic domain"/>
    <property type="match status" value="1"/>
</dbReference>
<dbReference type="InterPro" id="IPR036291">
    <property type="entry name" value="NAD(P)-bd_dom_sf"/>
</dbReference>
<evidence type="ECO:0000256" key="11">
    <source>
        <dbReference type="ARBA" id="ARBA00054155"/>
    </source>
</evidence>
<dbReference type="SMART" id="SM01294">
    <property type="entry name" value="PKS_PP_betabranch"/>
    <property type="match status" value="4"/>
</dbReference>
<dbReference type="GO" id="GO:0031177">
    <property type="term" value="F:phosphopantetheine binding"/>
    <property type="evidence" value="ECO:0007669"/>
    <property type="project" value="InterPro"/>
</dbReference>
<feature type="domain" description="Carrier" evidence="14">
    <location>
        <begin position="932"/>
        <end position="1013"/>
    </location>
</feature>
<dbReference type="GO" id="GO:0004315">
    <property type="term" value="F:3-oxoacyl-[acyl-carrier-protein] synthase activity"/>
    <property type="evidence" value="ECO:0007669"/>
    <property type="project" value="InterPro"/>
</dbReference>
<dbReference type="Pfam" id="PF08242">
    <property type="entry name" value="Methyltransf_12"/>
    <property type="match status" value="2"/>
</dbReference>
<evidence type="ECO:0000256" key="9">
    <source>
        <dbReference type="ARBA" id="ARBA00023268"/>
    </source>
</evidence>
<feature type="domain" description="Carrier" evidence="14">
    <location>
        <begin position="2943"/>
        <end position="3020"/>
    </location>
</feature>
<feature type="region of interest" description="N-terminal hotdog fold" evidence="12">
    <location>
        <begin position="4036"/>
        <end position="4159"/>
    </location>
</feature>
<sequence length="5801" mass="633180">MKDYIEHILEEIKHNRLSKQEGLEQIRQFRSKGNVVQQTPDGGQQTGMQESTLMLAPVWDIVAATQDVLWPAADTSVVLIGGDASRFEWMRKIYPFLQRPELSATDNVEQLLVQLKAIDKISHICWVAPVSFSGGLSDERLIDAQYEGVLSLFRLTKALLQLNYATTGIGLTIITEQALEVNLRETNHPANAGVHGIASVIAKEYPSWKVRLLDLEENTDWEQAAVFNVPPSPEGETFAYRNTRWFNRKFVPYTATDSSDVIYRQKGVYVVIGGSGGVGEVWSHYLADRYDAQLVWIGRRKADEDIQTKLEKFKKKRPYYISADASDSNALKDALQDAQRQFGAIHGIVHSALEVADKSIADLKEEEFRRGVKVKANIAVRIAQAVGNDRPDFILFFSSMAAFTREAGHSVYASACTFKDAFALQLAKSTGITVKVMNWGYWGDIGAGGQVPASFRARLSKAGIGSITAEDGMKSLDSLMAANISQIGLTKVNTNFSMPQLLPQTSVTAYTTRSAPVIDRLQQSARWDQALVDRMYSEVEDPMNAMGKLLCHLLFGQLQSLGFFHGAIEDVSEQRVVSGVLPIYYRWLEESLLVLSRHDFVRLTDNVWYVTDYSPVDMDAVWGEWDSRKEAWLSNPHIKAKVVLLEVSLKALPEVLTGRKQSTQIMFPNSSMKLVEGIYKYNLVADYFNEVLADTVVDYLNTRIKDDPAVRIRIIEIGAGTGGTSAMVFKKLAGYHQHVAEYCYTDLSRAFLMHADREFGSQNPFLTYRIFDAGKPPAMQDVPVETYDLVVATNVLHATKNIRETLRNTKALLKKNGLVLLNELSSNNMVNHLAFSLLEGWWLSEDEELRIPGCPGLFPHQWQEVLENEGFDHVIFPAEGTHTLGQQIVVAQSNGVVRQAMATEQPVTEITRETAQAAPQAKPVEVVSSSVANDQQREDKVKAAIIDKLTISLKIGRKQINANAPFADYGLDSITGVHFIELLNQELAISLSTTTLFDHSSVNQLTSYLLETYPSLVHTGQMTEVPVTVAEKTDVAIAAATEQTGKEGIAEKEAIAVIGISGRFPGADNVDELWEHLAAGNDLVGSVKRWDLSSFFPDGRYCDKGGFLDDITRFDPDFFGISGLEATYMDPQHRIFLEETWKALEDAGYAGADMEGKTCGIYVGCHAGDYQDLFSGHEPAQAMWGNASSVVPARIAYFLNLKGPAVSVDTACSSSLMSIHLACQGLWTGETQMAIAGGIFVQSTPKFYVFANRAEMLSPTGHCHTFDEAADGFVPGEGVGVVILKRLSEALAAGDHIYGVIAGSGINQDGTTNGITAPSAISQERLVSDVYTSFGIDAASVQMIEAHGTGTRLGDPIEFEAITRAFRKQTNLSGYCSIGSIKTNIGHTSAAAGVAGLIKVLLSLKHKKIPASLYYKQGNPRINFNDSPFYVNTVLRPWDINAGKKRMAAVSSFGFSGTNAHLVIAEAPDATVSSIQQPAYLVVLSARSAEQLRQQADMLAIAIGTHQYQTAAISYTLLNGRRHLTHRLACVVTDSAELKRLLEQWLEKGKVAGIYTGIVADGEEGSQTALKQYGNECIAFCRSSPAKQEFREKLVVVAELFTQGYQLKYGSLLENGHRISLPSYPFVKEQYWLPDTAPQSGTTSLNGVLHPMLHRNISSLSFTRYESTFTGKEFFLSDHVVNGKHILPGVAYLEMAREAVAQALTDHGGPLPDVRLQNITWLQPFAVNGHPESLQVRLQQLQDTQVSFEIFSKNGNTEFVHSQGQAVPVAKPVLPAQSIEAIKAACHLYQLSGEQCYLAFSAMGLAYGPAHKCIEEVFVGRDKVLARLVVPEVIATTSDAYTFHPALLDAALQAAMALNTDLREPSRIAPDSLALPFILQEAEVVEKITTPVLWVIARNSAESRPGEQIVKLDVDVCDATGRTLVRLRGFSAKIPQRHSGVAVNSPATVADQTSYTSLLTPVWNELLHWTPVNSHLSKAATVAIAGGTDAAVAQVRAHFPQSSILAIRPEETVNAIVERLNGFGPVDHLVWIASYTHFETITDSGIISTQQTTVLALFRLIKALLAVGYGIRELQWTIITVKAQAINKHDHIQAAAAGIHGLAGSMAKEYGNWSVRIVDVDDQYHLPVGDLFSLPADKAGDAYAFRQGAWYQQGLLSIPPTRNDAPVYRKGGVYVVIGGASGIGKAWSEHLVSAYQAQIVWIGRRPEDTAIQAAISVLKAAGKAPVYIQADATNETSLAAACRETEQRFGRIHGIVHSAIVLQDRGLASMEETQFMAGLSPKVDVCVNIAKVFRHVHPDFVLFFSGIMSFIKAAGQSNYAAGCTFKDAFAHQLATEWPVSVKVMNWGYWGTLGIVASKEYQDRMTAAGILSISPDEGMRALDTLMTGSFGQIAFAKTTQAVPLIAMLPSEKVAIYNDTIPSLIGALGNAAQQTDAESDTLYTAVLSELSDRAALLFGAVADGVEPDAPLTEYGFDELALAGVLNHLNERYGLQLVPSMFAENITFRQAATQVAGLRPGTSAIAAAYEEKADRIRRTVLPHMQEMDAMLAKVLWSILGGMGLWREQVVTVDSLLSGTTIRPGFRRWLEESLEALVRKGYLLAEKTGYTVQQTFSSAPDVVWSEWHQQKRAWLNNPSLQARVKLLEETLKVLPEILTGEIAATSVLFPGSSMERVEGIYKHNLVSEYFNEVLSATLLEYLRLRKEQDPAMKVRILEAGAGTGGTSYTVLHQLAPYKAHIAEYCYTDVSKAFLQFAEQTYGPSFPYLTYQLFDVEKPIEEQGIPAGAFDIVISANALHATHNIRQTLRNIKASMKKSGLLLLNEMCVNPLFPHLTFGLLDGWWLYEDPALRMPGCPGLSPASWKRVMEETGLDPVVFPVAAAADLDFQIIVAESDGIVRQPEQQRSSVAATSTVVAPPAMRNEPPQPAAKPLQQVTAVAAGVTDQMIEEHIRMVLHESIATVLMIKEDRILDERSFSEYGIDSIIAVKLINLINKECGVTLQTTVLFDYNNVNQLLRHIIDKFKPSLVRALSAAVIADVPAAAIPVAGQEQTIIAPPAYTSGPERPLTVTPIAEIPAAAMGTYHRVLLERPGGIEELRIVAADVSAPAPDEVQISVRSFSLNFADLLCLRGLYPGMPPYPFTPGVEASGVIVHVGSNVKAFRKGDEVIATIAETMGGQATHITCQQKDVFLKPASLSFEEAAALPAVAMTAIDTLHKAGLKKGERILIQTATGGTGLMLVQLALHYGAEIYATAGSQHKLDYLRQLGVQHVINYRENDFQQELMRMTGGQGVHVVVNTLSGDAMQKGMQCLAPGGRYVELAMMALKSARNIDLSIFSNNQAFYSGDVRKLGMLDHTLITSYRKEMLAMVEKGVLRPTICKQFSLESLSAAYAFLDQRENIGKVVVGIPSAYQYRAGLDHEVVSAKQTTVPVQTGFAKEDIAVIGVSGRFPQSDNIHELWEHLKEGHDLTEEVNRWDLESYYANDPEKAYCKRGGFLKDIASFDPLFFNISGAEATYMDPQQRIFLEEAWRALEDAGYAGKIVDGASCGVYVGCHVGDYHHLFDEREQPAQAMWGNAGSVIPARIAYYLNLKGPAIAVDTACSSSLVSIHLACQGLWSNETSMALAGGVFIQSTPWFYLSANKAEMLSPTGYCHTFDQQADGFVPGEGAGVVVLKRLSDALAAGDHIYGVIKGSAINQDGTTNGLTAPSALSQEQLEAKVYSSFDINPAEIQLVEAHGTGTRLGDPIEYDALTRAFARFTDEKQFCAIGSIKSNMGHAAAAAGVSGLVKLLLSLRYKQIPPSLHFHDGNTNIAFTDSPFYVNTTLRDWPQPVHHKRMAAISSFGFSGTNAHLILEEAPAVVRTHAALPGYLFVLSARTDKQLKAQVSQLLAHLSQDPDANAGNISYTLLLGRKHLLHRIACVARTTRELVNMLKKYLEKGKAPQLYTAVLTEGEFREQAALRKYGNECLRQLGQTDNPTDYLERLFSVGELFIQGYNLEYEALFTGGEYGRVPLPVYPFEKEIYWVEESVRPRVIETQLHPLLHRYAPVAGSQQFITVFRGSEYFFTGHVIQQKTILPGVAYLEMARAAIMHVLPPLPAGAVLQLKDVVLSQPLIAEDRTLTVHTRLAEDGAGDSTFEISSISADGQTILHCSGRLSVQTNLQFPSRNLSAVAASCNVGVVSGEQLYALFAGKESVYGPLFQAVQHVLTGRGISLATIQLPSSLLYKPGEYQLHPVVMDAALQSTLALSPDDAQYSALPFLFEEVTVLRSCEPNMKAVVTETSGAGNAKVRSFSIELYNEQEQLCVLVRNLHIRMLALTPAVVNETVYFLPQWRQAVLSDSGTVVADRQLVVYGRHLADRWSAAAKVKVIEDLSGTPEARFTQASLALLHILRDMLGMKKHHQQLLQVVISQQDAALLMAGFSAMLKTAHQEKPALLCQLIVVEEGTEPEQLVLQNGADPEEQLIKYENGQRYVAGFTRIDSTSLDDRMPWRQNGTYLITGGAGGLGRIFANEIARKVAGARIILTGRSAQDVRQQELLHALEESGVKAVYQQMDVSNEAAVQQVVADILRENGALHGVIHCAGITADDFIIRKEDTSFERVLAPKVNGLVGLDKVTKDLALDFFVVSSSMAGVLGNTGQVDYAAANAFMDAYIASRQQLVASGQRHGRSVSINWSLWEEGGMRPDHISENIIKETTGMLALDRQQGISAFYRALNSGLPQVMVVAGNGQRLVEAISHTVKKTVPDEKKSTVAGTSHEKAVALLKQRLSAVLKIPAAQIETNAQLEKYGIDSVMVVTLTNALEQTFGLLPKTLFFEYQTIAQLAGYFQEAFPEKIAELTGGGGTRSEHRESVLPSAIQAKMPVIQQQQAKASPQQQLEDVAIIGLAGRYPGAADINAFWENLRAGKDTVTEVPSERWAHQLFFDPAKGKAGKTYTKWGGFIDGVDEFDPRFFNISPREAVMIDPQERLFLQCVYNTMEDAGYTRQSLAAAGNVGVFAGVMYLEYQLYGLQETMAGRPVAMSGSASSIANRVSYFCNFHGPSLAVDTMCSSSLTALHLACHSLQRGECAVAIAGGVNVSIHPNKYLMLGQGGFASSKGRCESFGEGGDGYVPGEGVGAVLLKPLSRAVADGDHIYGVIRGSAINHGGKTNGYTVPNPQAQATLISTALRNAGIDARTISYIEAHGTGTSLGDPIEIAGLTKSFREYGNDVQYCAIGSAKSNIGHCESAAGIAGISKILLQLKHRELAPSLHTAQLNPNIDFASSPFQVQVRSGKWERPVVTIDGVTRQYPLRAGLSAFGAGGSNAHILIEEYVAVNEGPSYIDGPFVIVLSTKDEARLNELVSRLLASVRQGVYTDADLASIAYTLQVGREAMDERLGLIVHSLAELESLLSAGAAAIYRSEGATQAAVLSGLLGDEEVNALTDKWLRDRNYDKLLRYWVKGGTVNWELLYPGAHPQRISLPVYPFAKEKYWIVKPEHVDQLTLSLTQQGHKNLVNQDQPATVKAPVVSKEENDHRIDLTPLSVVDEIIPTGPTSVTQSIELTSEPVPLPEERVPETSIISVVAENSLVTIEETLRKSLALALGLEESEILADKNFIDLGLDSIMGVEWIKSINTAFGIELGAARLYDYPELRKLAAFIRAEQQKSGSTTSAQQEIPAAAIPVVKPALQTPAQPSSGSAIITAPSVNILKEELTRSLAGALSLLPGEISPDRNFVDMGLDSIIGVEWIHQINARYGTAVIVTKIYDHATINEFAKFLSSEMTNISTYEPVQSLQQEFSLDDVVRQVEKGEMDAEAANLLLAVLSKQ</sequence>
<dbReference type="GO" id="GO:0004312">
    <property type="term" value="F:fatty acid synthase activity"/>
    <property type="evidence" value="ECO:0007669"/>
    <property type="project" value="TreeGrafter"/>
</dbReference>
<name>F5B9D1_9BACT</name>
<gene>
    <name evidence="17" type="primary">elaK</name>
</gene>
<dbReference type="Gene3D" id="3.10.129.110">
    <property type="entry name" value="Polyketide synthase dehydratase"/>
    <property type="match status" value="2"/>
</dbReference>
<feature type="domain" description="Ketosynthase family 3 (KS3)" evidence="15">
    <location>
        <begin position="3434"/>
        <end position="3852"/>
    </location>
</feature>
<dbReference type="Pfam" id="PF14765">
    <property type="entry name" value="PS-DH"/>
    <property type="match status" value="2"/>
</dbReference>
<dbReference type="InterPro" id="IPR006162">
    <property type="entry name" value="Ppantetheine_attach_site"/>
</dbReference>
<dbReference type="SUPFAM" id="SSF53335">
    <property type="entry name" value="S-adenosyl-L-methionine-dependent methyltransferases"/>
    <property type="match status" value="2"/>
</dbReference>
<feature type="active site" description="Proton donor; for dehydratase activity" evidence="12">
    <location>
        <position position="1849"/>
    </location>
</feature>
<feature type="region of interest" description="N-terminal hotdog fold" evidence="12">
    <location>
        <begin position="1650"/>
        <end position="1773"/>
    </location>
</feature>